<dbReference type="PANTHER" id="PTHR12110:SF21">
    <property type="entry name" value="XYLOSE ISOMERASE-LIKE TIM BARREL DOMAIN-CONTAINING PROTEIN"/>
    <property type="match status" value="1"/>
</dbReference>
<organism evidence="2 3">
    <name type="scientific">Candidatus Enterocloster excrementigallinarum</name>
    <dbReference type="NCBI Taxonomy" id="2838558"/>
    <lineage>
        <taxon>Bacteria</taxon>
        <taxon>Bacillati</taxon>
        <taxon>Bacillota</taxon>
        <taxon>Clostridia</taxon>
        <taxon>Lachnospirales</taxon>
        <taxon>Lachnospiraceae</taxon>
        <taxon>Enterocloster</taxon>
    </lineage>
</organism>
<dbReference type="SUPFAM" id="SSF51658">
    <property type="entry name" value="Xylose isomerase-like"/>
    <property type="match status" value="1"/>
</dbReference>
<accession>A0A9D2PQB9</accession>
<evidence type="ECO:0000313" key="3">
    <source>
        <dbReference type="Proteomes" id="UP000823863"/>
    </source>
</evidence>
<reference evidence="2" key="2">
    <citation type="submission" date="2021-04" db="EMBL/GenBank/DDBJ databases">
        <authorList>
            <person name="Gilroy R."/>
        </authorList>
    </citation>
    <scope>NUCLEOTIDE SEQUENCE</scope>
    <source>
        <strain evidence="2">CHK198-12963</strain>
    </source>
</reference>
<dbReference type="EMBL" id="DWWB01000004">
    <property type="protein sequence ID" value="HJC65313.1"/>
    <property type="molecule type" value="Genomic_DNA"/>
</dbReference>
<dbReference type="Gene3D" id="3.20.20.150">
    <property type="entry name" value="Divalent-metal-dependent TIM barrel enzymes"/>
    <property type="match status" value="1"/>
</dbReference>
<name>A0A9D2PQB9_9FIRM</name>
<feature type="domain" description="Xylose isomerase-like TIM barrel" evidence="1">
    <location>
        <begin position="22"/>
        <end position="312"/>
    </location>
</feature>
<dbReference type="InterPro" id="IPR036237">
    <property type="entry name" value="Xyl_isomerase-like_sf"/>
</dbReference>
<dbReference type="PANTHER" id="PTHR12110">
    <property type="entry name" value="HYDROXYPYRUVATE ISOMERASE"/>
    <property type="match status" value="1"/>
</dbReference>
<keyword evidence="2" id="KW-0413">Isomerase</keyword>
<comment type="caution">
    <text evidence="2">The sequence shown here is derived from an EMBL/GenBank/DDBJ whole genome shotgun (WGS) entry which is preliminary data.</text>
</comment>
<dbReference type="Proteomes" id="UP000823863">
    <property type="component" value="Unassembled WGS sequence"/>
</dbReference>
<evidence type="ECO:0000259" key="1">
    <source>
        <dbReference type="Pfam" id="PF01261"/>
    </source>
</evidence>
<reference evidence="2" key="1">
    <citation type="journal article" date="2021" name="PeerJ">
        <title>Extensive microbial diversity within the chicken gut microbiome revealed by metagenomics and culture.</title>
        <authorList>
            <person name="Gilroy R."/>
            <person name="Ravi A."/>
            <person name="Getino M."/>
            <person name="Pursley I."/>
            <person name="Horton D.L."/>
            <person name="Alikhan N.F."/>
            <person name="Baker D."/>
            <person name="Gharbi K."/>
            <person name="Hall N."/>
            <person name="Watson M."/>
            <person name="Adriaenssens E.M."/>
            <person name="Foster-Nyarko E."/>
            <person name="Jarju S."/>
            <person name="Secka A."/>
            <person name="Antonio M."/>
            <person name="Oren A."/>
            <person name="Chaudhuri R.R."/>
            <person name="La Ragione R."/>
            <person name="Hildebrand F."/>
            <person name="Pallen M.J."/>
        </authorList>
    </citation>
    <scope>NUCLEOTIDE SEQUENCE</scope>
    <source>
        <strain evidence="2">CHK198-12963</strain>
    </source>
</reference>
<dbReference type="GO" id="GO:0016853">
    <property type="term" value="F:isomerase activity"/>
    <property type="evidence" value="ECO:0007669"/>
    <property type="project" value="UniProtKB-KW"/>
</dbReference>
<evidence type="ECO:0000313" key="2">
    <source>
        <dbReference type="EMBL" id="HJC65313.1"/>
    </source>
</evidence>
<gene>
    <name evidence="2" type="ORF">H9931_01140</name>
</gene>
<dbReference type="InterPro" id="IPR013022">
    <property type="entry name" value="Xyl_isomerase-like_TIM-brl"/>
</dbReference>
<dbReference type="InterPro" id="IPR050312">
    <property type="entry name" value="IolE/XylAMocC-like"/>
</dbReference>
<sequence>MKRPITIASGQFGDMPFEELCRVVSEMGYDGIEVACHAHLDAGRAAEDEAYRREFQDTLEKYGLKVWALSAHLAGQCVGDRWDPRLDNFAPDSVKGQPEAIRQWAVKEMKTVARAAQALGVKVVTCFLGSPIWAYWYSFPQTPPSMVEEGYQKIKELWTPIFDVYDQCGVKLALEIHPTEIAFDYYSTKKLLDVLEWRPTLGINFDPSHLLWQGMDPAVFLRDFSSRIYHVHMKDVKMNLDGRNGILGSHIEFGDTHRGWNFVSLGHGDVDFDAIIRELNQMQYTGPLSVEWEDSGMERMFGASESLEFVKQMNFSPSDICFDSALKAN</sequence>
<proteinExistence type="predicted"/>
<protein>
    <submittedName>
        <fullName evidence="2">Sugar phosphate isomerase/epimerase</fullName>
    </submittedName>
</protein>
<dbReference type="Pfam" id="PF01261">
    <property type="entry name" value="AP_endonuc_2"/>
    <property type="match status" value="1"/>
</dbReference>
<dbReference type="AlphaFoldDB" id="A0A9D2PQB9"/>